<name>A0ABD6SEY3_BACTU</name>
<comment type="caution">
    <text evidence="1">The sequence shown here is derived from an EMBL/GenBank/DDBJ whole genome shotgun (WGS) entry which is preliminary data.</text>
</comment>
<dbReference type="RefSeq" id="WP_098317081.1">
    <property type="nucleotide sequence ID" value="NZ_NTYF01000023.1"/>
</dbReference>
<evidence type="ECO:0000313" key="2">
    <source>
        <dbReference type="Proteomes" id="UP000219897"/>
    </source>
</evidence>
<evidence type="ECO:0008006" key="3">
    <source>
        <dbReference type="Google" id="ProtNLM"/>
    </source>
</evidence>
<dbReference type="EMBL" id="NTYF01000023">
    <property type="protein sequence ID" value="PER55741.1"/>
    <property type="molecule type" value="Genomic_DNA"/>
</dbReference>
<gene>
    <name evidence="1" type="ORF">CN495_08280</name>
</gene>
<sequence length="63" mass="7375">METVESKVAERVETMVELWKEDSMVELAYTISCVYSSLDMRYISAVMTEFKRRTETALSEENK</sequence>
<evidence type="ECO:0000313" key="1">
    <source>
        <dbReference type="EMBL" id="PER55741.1"/>
    </source>
</evidence>
<dbReference type="Proteomes" id="UP000219897">
    <property type="component" value="Unassembled WGS sequence"/>
</dbReference>
<dbReference type="AlphaFoldDB" id="A0ABD6SEY3"/>
<accession>A0ABD6SEY3</accession>
<reference evidence="1 2" key="1">
    <citation type="submission" date="2017-09" db="EMBL/GenBank/DDBJ databases">
        <title>Large-scale bioinformatics analysis of Bacillus genomes uncovers conserved roles of natural products in bacterial physiology.</title>
        <authorList>
            <consortium name="Agbiome Team Llc"/>
            <person name="Bleich R.M."/>
            <person name="Kirk G.J."/>
            <person name="Santa Maria K.C."/>
            <person name="Allen S.E."/>
            <person name="Farag S."/>
            <person name="Shank E.A."/>
            <person name="Bowers A."/>
        </authorList>
    </citation>
    <scope>NUCLEOTIDE SEQUENCE [LARGE SCALE GENOMIC DNA]</scope>
    <source>
        <strain evidence="1 2">AFS005140</strain>
    </source>
</reference>
<organism evidence="1 2">
    <name type="scientific">Bacillus thuringiensis</name>
    <dbReference type="NCBI Taxonomy" id="1428"/>
    <lineage>
        <taxon>Bacteria</taxon>
        <taxon>Bacillati</taxon>
        <taxon>Bacillota</taxon>
        <taxon>Bacilli</taxon>
        <taxon>Bacillales</taxon>
        <taxon>Bacillaceae</taxon>
        <taxon>Bacillus</taxon>
        <taxon>Bacillus cereus group</taxon>
    </lineage>
</organism>
<proteinExistence type="predicted"/>
<protein>
    <recommendedName>
        <fullName evidence="3">Phage protein</fullName>
    </recommendedName>
</protein>